<evidence type="ECO:0000313" key="2">
    <source>
        <dbReference type="EMBL" id="PEJ37777.1"/>
    </source>
</evidence>
<proteinExistence type="predicted"/>
<dbReference type="GeneID" id="97409470"/>
<gene>
    <name evidence="2" type="ORF">CN689_02480</name>
    <name evidence="1" type="ORF">DTO10_23145</name>
</gene>
<evidence type="ECO:0008006" key="5">
    <source>
        <dbReference type="Google" id="ProtNLM"/>
    </source>
</evidence>
<dbReference type="AlphaFoldDB" id="A0AAX0S9A9"/>
<reference evidence="1 4" key="2">
    <citation type="submission" date="2018-07" db="EMBL/GenBank/DDBJ databases">
        <title>The molecular basis for the intramolecular migration of carboxyl group in the catabolism of para-hydroxybenzoate via gentisate.</title>
        <authorList>
            <person name="Zhao H."/>
            <person name="Xu Y."/>
            <person name="Lin S."/>
            <person name="Spain J.C."/>
            <person name="Zhou N.-Y."/>
        </authorList>
    </citation>
    <scope>NUCLEOTIDE SEQUENCE [LARGE SCALE GENOMIC DNA]</scope>
    <source>
        <strain evidence="1 4">PHB-7a</strain>
    </source>
</reference>
<reference evidence="2 3" key="1">
    <citation type="submission" date="2017-09" db="EMBL/GenBank/DDBJ databases">
        <title>Large-scale bioinformatics analysis of Bacillus genomes uncovers conserved roles of natural products in bacterial physiology.</title>
        <authorList>
            <consortium name="Agbiome Team Llc"/>
            <person name="Bleich R.M."/>
            <person name="Kirk G.J."/>
            <person name="Santa Maria K.C."/>
            <person name="Allen S.E."/>
            <person name="Farag S."/>
            <person name="Shank E.A."/>
            <person name="Bowers A."/>
        </authorList>
    </citation>
    <scope>NUCLEOTIDE SEQUENCE [LARGE SCALE GENOMIC DNA]</scope>
    <source>
        <strain evidence="2 3">AFS003229</strain>
    </source>
</reference>
<organism evidence="2 3">
    <name type="scientific">Peribacillus butanolivorans</name>
    <dbReference type="NCBI Taxonomy" id="421767"/>
    <lineage>
        <taxon>Bacteria</taxon>
        <taxon>Bacillati</taxon>
        <taxon>Bacillota</taxon>
        <taxon>Bacilli</taxon>
        <taxon>Bacillales</taxon>
        <taxon>Bacillaceae</taxon>
        <taxon>Peribacillus</taxon>
    </lineage>
</organism>
<dbReference type="Proteomes" id="UP000220106">
    <property type="component" value="Unassembled WGS sequence"/>
</dbReference>
<evidence type="ECO:0000313" key="1">
    <source>
        <dbReference type="EMBL" id="AXN40983.1"/>
    </source>
</evidence>
<keyword evidence="4" id="KW-1185">Reference proteome</keyword>
<protein>
    <recommendedName>
        <fullName evidence="5">YtkA-like domain-containing protein</fullName>
    </recommendedName>
</protein>
<sequence>MKSIIFILSIFLLIGCSDSGNKQQLEQPKSLKVLLESNPKKIKINEAVAFTAEVKYGSENVSKEAEVQFEIIENGISIGSVFPKNKGDGKYLLETKFFDQGQKKVIAHVSYKTLHEMPELSFQVSN</sequence>
<dbReference type="EMBL" id="NUEQ01000004">
    <property type="protein sequence ID" value="PEJ37777.1"/>
    <property type="molecule type" value="Genomic_DNA"/>
</dbReference>
<evidence type="ECO:0000313" key="4">
    <source>
        <dbReference type="Proteomes" id="UP000260457"/>
    </source>
</evidence>
<dbReference type="RefSeq" id="WP_053345669.1">
    <property type="nucleotide sequence ID" value="NZ_CP030926.1"/>
</dbReference>
<name>A0AAX0S9A9_9BACI</name>
<dbReference type="PROSITE" id="PS51257">
    <property type="entry name" value="PROKAR_LIPOPROTEIN"/>
    <property type="match status" value="1"/>
</dbReference>
<accession>A0AAX0S9A9</accession>
<dbReference type="Proteomes" id="UP000260457">
    <property type="component" value="Chromosome"/>
</dbReference>
<evidence type="ECO:0000313" key="3">
    <source>
        <dbReference type="Proteomes" id="UP000220106"/>
    </source>
</evidence>
<dbReference type="EMBL" id="CP030926">
    <property type="protein sequence ID" value="AXN40983.1"/>
    <property type="molecule type" value="Genomic_DNA"/>
</dbReference>
<dbReference type="KEGG" id="pbut:DTO10_23145"/>